<evidence type="ECO:0000313" key="7">
    <source>
        <dbReference type="Proteomes" id="UP000029108"/>
    </source>
</evidence>
<dbReference type="PROSITE" id="PS00092">
    <property type="entry name" value="N6_MTASE"/>
    <property type="match status" value="1"/>
</dbReference>
<comment type="catalytic activity">
    <reaction evidence="5">
        <text>a 2'-deoxyadenosine in DNA + S-adenosyl-L-methionine = an N(6)-methyl-2'-deoxyadenosine in DNA + S-adenosyl-L-homocysteine + H(+)</text>
        <dbReference type="Rhea" id="RHEA:15197"/>
        <dbReference type="Rhea" id="RHEA-COMP:12418"/>
        <dbReference type="Rhea" id="RHEA-COMP:12419"/>
        <dbReference type="ChEBI" id="CHEBI:15378"/>
        <dbReference type="ChEBI" id="CHEBI:57856"/>
        <dbReference type="ChEBI" id="CHEBI:59789"/>
        <dbReference type="ChEBI" id="CHEBI:90615"/>
        <dbReference type="ChEBI" id="CHEBI:90616"/>
        <dbReference type="EC" id="2.1.1.72"/>
    </reaction>
</comment>
<keyword evidence="3 6" id="KW-0808">Transferase</keyword>
<dbReference type="GO" id="GO:0009307">
    <property type="term" value="P:DNA restriction-modification system"/>
    <property type="evidence" value="ECO:0007669"/>
    <property type="project" value="InterPro"/>
</dbReference>
<dbReference type="STRING" id="1437608.GCA_000771645_02047"/>
<dbReference type="GO" id="GO:0003676">
    <property type="term" value="F:nucleic acid binding"/>
    <property type="evidence" value="ECO:0007669"/>
    <property type="project" value="InterPro"/>
</dbReference>
<dbReference type="eggNOG" id="COG3392">
    <property type="taxonomic scope" value="Bacteria"/>
</dbReference>
<evidence type="ECO:0000256" key="5">
    <source>
        <dbReference type="ARBA" id="ARBA00047942"/>
    </source>
</evidence>
<dbReference type="EMBL" id="JGYN01000030">
    <property type="protein sequence ID" value="KFI48058.1"/>
    <property type="molecule type" value="Genomic_DNA"/>
</dbReference>
<proteinExistence type="predicted"/>
<reference evidence="6 7" key="1">
    <citation type="submission" date="2014-03" db="EMBL/GenBank/DDBJ databases">
        <title>Genomics of Bifidobacteria.</title>
        <authorList>
            <person name="Ventura M."/>
            <person name="Milani C."/>
            <person name="Lugli G.A."/>
        </authorList>
    </citation>
    <scope>NUCLEOTIDE SEQUENCE [LARGE SCALE GENOMIC DNA]</scope>
    <source>
        <strain evidence="6 7">DSM 23969</strain>
    </source>
</reference>
<keyword evidence="4" id="KW-0949">S-adenosyl-L-methionine</keyword>
<dbReference type="InterPro" id="IPR029063">
    <property type="entry name" value="SAM-dependent_MTases_sf"/>
</dbReference>
<dbReference type="GO" id="GO:0009007">
    <property type="term" value="F:site-specific DNA-methyltransferase (adenine-specific) activity"/>
    <property type="evidence" value="ECO:0007669"/>
    <property type="project" value="UniProtKB-EC"/>
</dbReference>
<evidence type="ECO:0000256" key="2">
    <source>
        <dbReference type="ARBA" id="ARBA00022603"/>
    </source>
</evidence>
<evidence type="ECO:0000256" key="4">
    <source>
        <dbReference type="ARBA" id="ARBA00022691"/>
    </source>
</evidence>
<sequence length="373" mass="42512">MIQGALFDDPRIDVETEGIKYAGSKLKLLPDILALARDTGGSTVWDAFAGTTRVSQAFAKTGYRVVSSDKAVWSKVFATCYLKNDRPPESYRELIDHLNALPPVRGWFTEHYGGDRCFTDGGEKRPWQTKNAMRLDAIRDEIDRLHLTELERCIALTSLILALDKVDNTLGHYVSYLKTWSKRSYNDLRLEIPKVCVQDPARHTVLSGDVFSLVDDVETDIAYFDPPYGSNNEKMPPSRVRYGSYYHIWTTVCLNDRPELFGKANRRKDSSDKVAASVFEEYRKGPDGRYIAVDAIERLIRSVRARWVLLSYSSGGRATADELVDVLSANGRIVTVREIDYKRNVMADMRWTDEWARSLDEPNREFIFVVDKG</sequence>
<organism evidence="6 7">
    <name type="scientific">Bifidobacterium biavatii DSM 23969</name>
    <dbReference type="NCBI Taxonomy" id="1437608"/>
    <lineage>
        <taxon>Bacteria</taxon>
        <taxon>Bacillati</taxon>
        <taxon>Actinomycetota</taxon>
        <taxon>Actinomycetes</taxon>
        <taxon>Bifidobacteriales</taxon>
        <taxon>Bifidobacteriaceae</taxon>
        <taxon>Bifidobacterium</taxon>
    </lineage>
</organism>
<dbReference type="InterPro" id="IPR002052">
    <property type="entry name" value="DNA_methylase_N6_adenine_CS"/>
</dbReference>
<dbReference type="AlphaFoldDB" id="A0A086ZNF8"/>
<dbReference type="GO" id="GO:0032259">
    <property type="term" value="P:methylation"/>
    <property type="evidence" value="ECO:0007669"/>
    <property type="project" value="UniProtKB-KW"/>
</dbReference>
<evidence type="ECO:0000256" key="3">
    <source>
        <dbReference type="ARBA" id="ARBA00022679"/>
    </source>
</evidence>
<comment type="caution">
    <text evidence="6">The sequence shown here is derived from an EMBL/GenBank/DDBJ whole genome shotgun (WGS) entry which is preliminary data.</text>
</comment>
<dbReference type="PRINTS" id="PR00505">
    <property type="entry name" value="D12N6MTFRASE"/>
</dbReference>
<keyword evidence="2 6" id="KW-0489">Methyltransferase</keyword>
<dbReference type="Proteomes" id="UP000029108">
    <property type="component" value="Unassembled WGS sequence"/>
</dbReference>
<dbReference type="SUPFAM" id="SSF53335">
    <property type="entry name" value="S-adenosyl-L-methionine-dependent methyltransferases"/>
    <property type="match status" value="1"/>
</dbReference>
<dbReference type="InterPro" id="IPR012327">
    <property type="entry name" value="MeTrfase_D12"/>
</dbReference>
<dbReference type="EC" id="2.1.1.72" evidence="1"/>
<keyword evidence="7" id="KW-1185">Reference proteome</keyword>
<name>A0A086ZNF8_9BIFI</name>
<evidence type="ECO:0000313" key="6">
    <source>
        <dbReference type="EMBL" id="KFI48058.1"/>
    </source>
</evidence>
<dbReference type="RefSeq" id="WP_202962049.1">
    <property type="nucleotide sequence ID" value="NZ_JDUU01000004.1"/>
</dbReference>
<evidence type="ECO:0000256" key="1">
    <source>
        <dbReference type="ARBA" id="ARBA00011900"/>
    </source>
</evidence>
<protein>
    <recommendedName>
        <fullName evidence="1">site-specific DNA-methyltransferase (adenine-specific)</fullName>
        <ecNumber evidence="1">2.1.1.72</ecNumber>
    </recommendedName>
</protein>
<gene>
    <name evidence="6" type="ORF">BBIA_0192</name>
</gene>
<accession>A0A086ZNF8</accession>
<dbReference type="Pfam" id="PF02086">
    <property type="entry name" value="MethyltransfD12"/>
    <property type="match status" value="1"/>
</dbReference>